<protein>
    <recommendedName>
        <fullName evidence="2">Pyridoxamine 5'-phosphate oxidase N-terminal domain-containing protein</fullName>
    </recommendedName>
</protein>
<dbReference type="InterPro" id="IPR012349">
    <property type="entry name" value="Split_barrel_FMN-bd"/>
</dbReference>
<dbReference type="PANTHER" id="PTHR35176">
    <property type="entry name" value="HEME OXYGENASE HI_0854-RELATED"/>
    <property type="match status" value="1"/>
</dbReference>
<proteinExistence type="predicted"/>
<evidence type="ECO:0000256" key="1">
    <source>
        <dbReference type="ARBA" id="ARBA00023002"/>
    </source>
</evidence>
<dbReference type="InterPro" id="IPR011576">
    <property type="entry name" value="Pyridox_Oxase_N"/>
</dbReference>
<sequence>MASWREVVESASEFAAQVRRSFESHKHKTIATLRKDGSPRVSGIEAYIVADELWFGSMPGAVKARDLRRDPRFALHGPPVLLSVDGSATSTGDTKLSGYAVEVTDRDQITPMLAARGFGPDAFRESHFFKADIREVVLTRFEGSAMVIDLWRPGLGLHRLKGA</sequence>
<dbReference type="SUPFAM" id="SSF50475">
    <property type="entry name" value="FMN-binding split barrel"/>
    <property type="match status" value="1"/>
</dbReference>
<gene>
    <name evidence="3" type="ORF">H4W80_011573</name>
</gene>
<feature type="domain" description="Pyridoxamine 5'-phosphate oxidase N-terminal" evidence="2">
    <location>
        <begin position="16"/>
        <end position="100"/>
    </location>
</feature>
<keyword evidence="4" id="KW-1185">Reference proteome</keyword>
<dbReference type="Gene3D" id="2.30.110.10">
    <property type="entry name" value="Electron Transport, Fmn-binding Protein, Chain A"/>
    <property type="match status" value="1"/>
</dbReference>
<accession>A0ABR9MK54</accession>
<dbReference type="EMBL" id="JADBEK010000001">
    <property type="protein sequence ID" value="MBE1593315.1"/>
    <property type="molecule type" value="Genomic_DNA"/>
</dbReference>
<evidence type="ECO:0000313" key="4">
    <source>
        <dbReference type="Proteomes" id="UP000633509"/>
    </source>
</evidence>
<dbReference type="RefSeq" id="WP_192792689.1">
    <property type="nucleotide sequence ID" value="NZ_JADBEK010000001.1"/>
</dbReference>
<dbReference type="Pfam" id="PF01243">
    <property type="entry name" value="PNPOx_N"/>
    <property type="match status" value="1"/>
</dbReference>
<comment type="caution">
    <text evidence="3">The sequence shown here is derived from an EMBL/GenBank/DDBJ whole genome shotgun (WGS) entry which is preliminary data.</text>
</comment>
<keyword evidence="1" id="KW-0560">Oxidoreductase</keyword>
<dbReference type="Proteomes" id="UP000633509">
    <property type="component" value="Unassembled WGS sequence"/>
</dbReference>
<evidence type="ECO:0000259" key="2">
    <source>
        <dbReference type="Pfam" id="PF01243"/>
    </source>
</evidence>
<dbReference type="PANTHER" id="PTHR35176:SF6">
    <property type="entry name" value="HEME OXYGENASE HI_0854-RELATED"/>
    <property type="match status" value="1"/>
</dbReference>
<evidence type="ECO:0000313" key="3">
    <source>
        <dbReference type="EMBL" id="MBE1593315.1"/>
    </source>
</evidence>
<name>A0ABR9MK54_9ACTN</name>
<reference evidence="3 4" key="1">
    <citation type="submission" date="2020-10" db="EMBL/GenBank/DDBJ databases">
        <title>Sequencing the genomes of 1000 actinobacteria strains.</title>
        <authorList>
            <person name="Klenk H.-P."/>
        </authorList>
    </citation>
    <scope>NUCLEOTIDE SEQUENCE [LARGE SCALE GENOMIC DNA]</scope>
    <source>
        <strain evidence="3 4">DSM 43173</strain>
    </source>
</reference>
<organism evidence="3 4">
    <name type="scientific">Nonomuraea angiospora</name>
    <dbReference type="NCBI Taxonomy" id="46172"/>
    <lineage>
        <taxon>Bacteria</taxon>
        <taxon>Bacillati</taxon>
        <taxon>Actinomycetota</taxon>
        <taxon>Actinomycetes</taxon>
        <taxon>Streptosporangiales</taxon>
        <taxon>Streptosporangiaceae</taxon>
        <taxon>Nonomuraea</taxon>
    </lineage>
</organism>
<dbReference type="InterPro" id="IPR052019">
    <property type="entry name" value="F420H2_bilvrd_red/Heme_oxyg"/>
</dbReference>